<dbReference type="Gene3D" id="2.40.50.140">
    <property type="entry name" value="Nucleic acid-binding proteins"/>
    <property type="match status" value="1"/>
</dbReference>
<proteinExistence type="inferred from homology"/>
<comment type="similarity">
    <text evidence="3 19">Belongs to the ATP-dependent DNA ligase family.</text>
</comment>
<evidence type="ECO:0000256" key="19">
    <source>
        <dbReference type="RuleBase" id="RU004196"/>
    </source>
</evidence>
<dbReference type="PANTHER" id="PTHR45997:SF1">
    <property type="entry name" value="DNA LIGASE 4"/>
    <property type="match status" value="1"/>
</dbReference>
<dbReference type="Gene3D" id="1.10.3260.10">
    <property type="entry name" value="DNA ligase, ATP-dependent, N-terminal domain"/>
    <property type="match status" value="1"/>
</dbReference>
<dbReference type="Pfam" id="PF01068">
    <property type="entry name" value="DNA_ligase_A_M"/>
    <property type="match status" value="1"/>
</dbReference>
<dbReference type="InterPro" id="IPR029710">
    <property type="entry name" value="LIG4"/>
</dbReference>
<dbReference type="InterPro" id="IPR012310">
    <property type="entry name" value="DNA_ligase_ATP-dep_cent"/>
</dbReference>
<dbReference type="NCBIfam" id="TIGR00574">
    <property type="entry name" value="dnl1"/>
    <property type="match status" value="1"/>
</dbReference>
<dbReference type="FunFam" id="1.10.3260.10:FF:000008">
    <property type="entry name" value="DNA ligase 4"/>
    <property type="match status" value="1"/>
</dbReference>
<dbReference type="GO" id="GO:0005524">
    <property type="term" value="F:ATP binding"/>
    <property type="evidence" value="ECO:0007669"/>
    <property type="project" value="UniProtKB-KW"/>
</dbReference>
<name>A0A060SZN6_BLAAD</name>
<dbReference type="Gene3D" id="3.30.470.30">
    <property type="entry name" value="DNA ligase/mRNA capping enzyme"/>
    <property type="match status" value="1"/>
</dbReference>
<dbReference type="GO" id="GO:0003910">
    <property type="term" value="F:DNA ligase (ATP) activity"/>
    <property type="evidence" value="ECO:0007669"/>
    <property type="project" value="UniProtKB-EC"/>
</dbReference>
<dbReference type="AlphaFoldDB" id="A0A060SZN6"/>
<evidence type="ECO:0000256" key="13">
    <source>
        <dbReference type="ARBA" id="ARBA00023172"/>
    </source>
</evidence>
<dbReference type="SUPFAM" id="SSF50249">
    <property type="entry name" value="Nucleic acid-binding proteins"/>
    <property type="match status" value="1"/>
</dbReference>
<dbReference type="InterPro" id="IPR000977">
    <property type="entry name" value="DNA_ligase_ATP-dep"/>
</dbReference>
<dbReference type="InterPro" id="IPR012309">
    <property type="entry name" value="DNA_ligase_ATP-dep_C"/>
</dbReference>
<keyword evidence="11" id="KW-0067">ATP-binding</keyword>
<dbReference type="Pfam" id="PF04679">
    <property type="entry name" value="DNA_ligase_A_C"/>
    <property type="match status" value="1"/>
</dbReference>
<dbReference type="PANTHER" id="PTHR45997">
    <property type="entry name" value="DNA LIGASE 4"/>
    <property type="match status" value="1"/>
</dbReference>
<dbReference type="SMART" id="SM00292">
    <property type="entry name" value="BRCT"/>
    <property type="match status" value="2"/>
</dbReference>
<keyword evidence="7" id="KW-0479">Metal-binding</keyword>
<dbReference type="GO" id="GO:0006310">
    <property type="term" value="P:DNA recombination"/>
    <property type="evidence" value="ECO:0007669"/>
    <property type="project" value="UniProtKB-KW"/>
</dbReference>
<dbReference type="InterPro" id="IPR036599">
    <property type="entry name" value="DNA_ligase_N_sf"/>
</dbReference>
<dbReference type="GO" id="GO:0071897">
    <property type="term" value="P:DNA biosynthetic process"/>
    <property type="evidence" value="ECO:0007669"/>
    <property type="project" value="InterPro"/>
</dbReference>
<keyword evidence="15" id="KW-0539">Nucleus</keyword>
<evidence type="ECO:0000256" key="3">
    <source>
        <dbReference type="ARBA" id="ARBA00007572"/>
    </source>
</evidence>
<dbReference type="SUPFAM" id="SSF52113">
    <property type="entry name" value="BRCT domain"/>
    <property type="match status" value="2"/>
</dbReference>
<comment type="cofactor">
    <cofactor evidence="1">
        <name>Mg(2+)</name>
        <dbReference type="ChEBI" id="CHEBI:18420"/>
    </cofactor>
</comment>
<comment type="subcellular location">
    <subcellularLocation>
        <location evidence="2">Nucleus</location>
    </subcellularLocation>
</comment>
<dbReference type="InterPro" id="IPR012340">
    <property type="entry name" value="NA-bd_OB-fold"/>
</dbReference>
<accession>A0A060SZN6</accession>
<keyword evidence="12" id="KW-0460">Magnesium</keyword>
<evidence type="ECO:0000313" key="22">
    <source>
        <dbReference type="EMBL" id="CDP33984.1"/>
    </source>
</evidence>
<dbReference type="InterPro" id="IPR012308">
    <property type="entry name" value="DNA_ligase_ATP-dep_N"/>
</dbReference>
<dbReference type="PhylomeDB" id="A0A060SZN6"/>
<dbReference type="PROSITE" id="PS50160">
    <property type="entry name" value="DNA_LIGASE_A3"/>
    <property type="match status" value="1"/>
</dbReference>
<feature type="domain" description="ATP-dependent DNA ligase family profile" evidence="20">
    <location>
        <begin position="361"/>
        <end position="487"/>
    </location>
</feature>
<evidence type="ECO:0000256" key="2">
    <source>
        <dbReference type="ARBA" id="ARBA00004123"/>
    </source>
</evidence>
<dbReference type="Pfam" id="PF16589">
    <property type="entry name" value="BRCT_2"/>
    <property type="match status" value="1"/>
</dbReference>
<evidence type="ECO:0000256" key="10">
    <source>
        <dbReference type="ARBA" id="ARBA00022763"/>
    </source>
</evidence>
<evidence type="ECO:0000256" key="8">
    <source>
        <dbReference type="ARBA" id="ARBA00022737"/>
    </source>
</evidence>
<dbReference type="GO" id="GO:0032807">
    <property type="term" value="C:DNA ligase IV complex"/>
    <property type="evidence" value="ECO:0007669"/>
    <property type="project" value="TreeGrafter"/>
</dbReference>
<keyword evidence="10" id="KW-0227">DNA damage</keyword>
<evidence type="ECO:0000256" key="6">
    <source>
        <dbReference type="ARBA" id="ARBA00022598"/>
    </source>
</evidence>
<dbReference type="SUPFAM" id="SSF56091">
    <property type="entry name" value="DNA ligase/mRNA capping enzyme, catalytic domain"/>
    <property type="match status" value="1"/>
</dbReference>
<dbReference type="PROSITE" id="PS50172">
    <property type="entry name" value="BRCT"/>
    <property type="match status" value="2"/>
</dbReference>
<organism evidence="22">
    <name type="scientific">Blastobotrys adeninivorans</name>
    <name type="common">Yeast</name>
    <name type="synonym">Arxula adeninivorans</name>
    <dbReference type="NCBI Taxonomy" id="409370"/>
    <lineage>
        <taxon>Eukaryota</taxon>
        <taxon>Fungi</taxon>
        <taxon>Dikarya</taxon>
        <taxon>Ascomycota</taxon>
        <taxon>Saccharomycotina</taxon>
        <taxon>Dipodascomycetes</taxon>
        <taxon>Dipodascales</taxon>
        <taxon>Trichomonascaceae</taxon>
        <taxon>Blastobotrys</taxon>
    </lineage>
</organism>
<sequence length="898" mass="101875">METVEPPKNHGPLPPFHTLVTSLLIPLSNLSSHSGGKSTSVKEVRRRIVDKFINNWREKVGNDIYPALRLVMPDKDRERAMYSMKEKVLGKYLVRVLKISPESPDAQALMNWKQGNAYSAGNFSERCYDIIKKRETKSDYGTLTIGQVNELLDKLSGESDSQAVIQEFYDNMNSEEMRWLIRAILRNMRIHATEKTILEAWHPDAMALFNVTSNLKRTCWELWDPDHRLSLEQQDVSLMACFQPQLAMFTKGTATVVKAMPSQFLIEEKIDGERMQIHIAEYGKSVKYFSRRATEYTHLYGASYSTGPFSTVLQQAINSQVENCILDGEMATWDRTENVLGPFGTLKTAAKGGGAGLVPIFLAFDVLLLNDVSLTMYPLKERKKALNKVISNPVPGSIEILAYEWASSQEEVNKRLQRAVEESSEGLIVKNPERPYDVNSRNDSWYKVKPEYLTEFEETFDVCVIGGFYGSGKRRNQVASFLCGLRVDKGEDKVNKFHSFCKVGGGLSSADFAELRHKLGDKFQKWSTLAKDYIEIAAGSSSSVPDVWIRPDESLVFEVKASQIVPSTSFRTGQTLRFPRFKQIRHDKDWKTAASLKDFHKIRREIDALELKKIEENASKRARQPAKKKIRILGATSDDESQEQKHISLRDQLFAGIVFYVISDVDSVDGIDRDRLRALIKAHGGSLTNSTKITEGRLVLVADKKILRVSNIMKMNEQDIIKPIWVTDCIKYGRILELEPRYVFHATPETNESMHKSVDMYGDPYTRKIGLDELKVLLNEMNNIHVPSDERSLRLLKLELVDAIPEPIPGLLFPIDVFYFDEPNSTAQTLAEFAGGTTTDAINEKTTAVVVNSVQRAREIRKTVAGSKTIPRIVTASWITESWKERTRLPEDSKFVNF</sequence>
<evidence type="ECO:0000259" key="20">
    <source>
        <dbReference type="PROSITE" id="PS50160"/>
    </source>
</evidence>
<dbReference type="CDD" id="cd07903">
    <property type="entry name" value="Adenylation_DNA_ligase_IV"/>
    <property type="match status" value="1"/>
</dbReference>
<dbReference type="CDD" id="cd00027">
    <property type="entry name" value="BRCT"/>
    <property type="match status" value="1"/>
</dbReference>
<evidence type="ECO:0000256" key="5">
    <source>
        <dbReference type="ARBA" id="ARBA00022073"/>
    </source>
</evidence>
<keyword evidence="6" id="KW-0436">Ligase</keyword>
<evidence type="ECO:0000256" key="18">
    <source>
        <dbReference type="ARBA" id="ARBA00034003"/>
    </source>
</evidence>
<evidence type="ECO:0000256" key="9">
    <source>
        <dbReference type="ARBA" id="ARBA00022741"/>
    </source>
</evidence>
<keyword evidence="14" id="KW-0234">DNA repair</keyword>
<evidence type="ECO:0000256" key="11">
    <source>
        <dbReference type="ARBA" id="ARBA00022840"/>
    </source>
</evidence>
<feature type="domain" description="BRCT" evidence="21">
    <location>
        <begin position="803"/>
        <end position="896"/>
    </location>
</feature>
<dbReference type="InterPro" id="IPR001357">
    <property type="entry name" value="BRCT_dom"/>
</dbReference>
<keyword evidence="13" id="KW-0233">DNA recombination</keyword>
<dbReference type="InterPro" id="IPR044125">
    <property type="entry name" value="Adenylation_DNA_ligase_IV"/>
</dbReference>
<evidence type="ECO:0000256" key="1">
    <source>
        <dbReference type="ARBA" id="ARBA00001946"/>
    </source>
</evidence>
<dbReference type="CDD" id="cd07968">
    <property type="entry name" value="OBF_DNA_ligase_IV"/>
    <property type="match status" value="1"/>
</dbReference>
<evidence type="ECO:0000256" key="16">
    <source>
        <dbReference type="ARBA" id="ARBA00030676"/>
    </source>
</evidence>
<dbReference type="Gene3D" id="3.40.50.10190">
    <property type="entry name" value="BRCT domain"/>
    <property type="match status" value="2"/>
</dbReference>
<keyword evidence="9" id="KW-0547">Nucleotide-binding</keyword>
<evidence type="ECO:0000256" key="4">
    <source>
        <dbReference type="ARBA" id="ARBA00012727"/>
    </source>
</evidence>
<gene>
    <name evidence="22" type="ORF">GNLVRS02_ARAD1C02090g</name>
</gene>
<evidence type="ECO:0000259" key="21">
    <source>
        <dbReference type="PROSITE" id="PS50172"/>
    </source>
</evidence>
<comment type="catalytic activity">
    <reaction evidence="18">
        <text>ATP + (deoxyribonucleotide)n-3'-hydroxyl + 5'-phospho-(deoxyribonucleotide)m = (deoxyribonucleotide)n+m + AMP + diphosphate.</text>
        <dbReference type="EC" id="6.5.1.1"/>
    </reaction>
</comment>
<evidence type="ECO:0000256" key="12">
    <source>
        <dbReference type="ARBA" id="ARBA00022842"/>
    </source>
</evidence>
<keyword evidence="8" id="KW-0677">Repeat</keyword>
<reference evidence="22" key="1">
    <citation type="submission" date="2014-02" db="EMBL/GenBank/DDBJ databases">
        <authorList>
            <person name="Genoscope - CEA"/>
        </authorList>
    </citation>
    <scope>NUCLEOTIDE SEQUENCE</scope>
    <source>
        <strain evidence="22">LS3</strain>
    </source>
</reference>
<dbReference type="GO" id="GO:0046872">
    <property type="term" value="F:metal ion binding"/>
    <property type="evidence" value="ECO:0007669"/>
    <property type="project" value="UniProtKB-KW"/>
</dbReference>
<dbReference type="GO" id="GO:0003677">
    <property type="term" value="F:DNA binding"/>
    <property type="evidence" value="ECO:0007669"/>
    <property type="project" value="InterPro"/>
</dbReference>
<dbReference type="GO" id="GO:0006297">
    <property type="term" value="P:nucleotide-excision repair, DNA gap filling"/>
    <property type="evidence" value="ECO:0007669"/>
    <property type="project" value="TreeGrafter"/>
</dbReference>
<dbReference type="InterPro" id="IPR036420">
    <property type="entry name" value="BRCT_dom_sf"/>
</dbReference>
<feature type="domain" description="BRCT" evidence="21">
    <location>
        <begin position="649"/>
        <end position="743"/>
    </location>
</feature>
<dbReference type="SUPFAM" id="SSF117018">
    <property type="entry name" value="ATP-dependent DNA ligase DNA-binding domain"/>
    <property type="match status" value="1"/>
</dbReference>
<evidence type="ECO:0000256" key="7">
    <source>
        <dbReference type="ARBA" id="ARBA00022723"/>
    </source>
</evidence>
<dbReference type="Pfam" id="PF04675">
    <property type="entry name" value="DNA_ligase_A_N"/>
    <property type="match status" value="1"/>
</dbReference>
<dbReference type="GO" id="GO:0006303">
    <property type="term" value="P:double-strand break repair via nonhomologous end joining"/>
    <property type="evidence" value="ECO:0007669"/>
    <property type="project" value="TreeGrafter"/>
</dbReference>
<evidence type="ECO:0000256" key="15">
    <source>
        <dbReference type="ARBA" id="ARBA00023242"/>
    </source>
</evidence>
<evidence type="ECO:0000256" key="14">
    <source>
        <dbReference type="ARBA" id="ARBA00023204"/>
    </source>
</evidence>
<protein>
    <recommendedName>
        <fullName evidence="5">DNA ligase 4</fullName>
        <ecNumber evidence="4">6.5.1.1</ecNumber>
    </recommendedName>
    <alternativeName>
        <fullName evidence="17">DNA ligase IV</fullName>
    </alternativeName>
    <alternativeName>
        <fullName evidence="16">Polydeoxyribonucleotide synthase [ATP] 4</fullName>
    </alternativeName>
</protein>
<dbReference type="EC" id="6.5.1.1" evidence="4"/>
<reference evidence="22" key="2">
    <citation type="submission" date="2014-06" db="EMBL/GenBank/DDBJ databases">
        <title>The complete genome of Blastobotrys (Arxula) adeninivorans LS3 - a yeast of biotechnological interest.</title>
        <authorList>
            <person name="Kunze G."/>
            <person name="Gaillardin C."/>
            <person name="Czernicka M."/>
            <person name="Durrens P."/>
            <person name="Martin T."/>
            <person name="Boer E."/>
            <person name="Gabaldon T."/>
            <person name="Cruz J."/>
            <person name="Talla E."/>
            <person name="Marck C."/>
            <person name="Goffeau A."/>
            <person name="Barbe V."/>
            <person name="Baret P."/>
            <person name="Baronian K."/>
            <person name="Beier S."/>
            <person name="Bleykasten C."/>
            <person name="Bode R."/>
            <person name="Casaregola S."/>
            <person name="Despons L."/>
            <person name="Fairhead C."/>
            <person name="Giersberg M."/>
            <person name="Gierski P."/>
            <person name="Hahnel U."/>
            <person name="Hartmann A."/>
            <person name="Jankowska D."/>
            <person name="Jubin C."/>
            <person name="Jung P."/>
            <person name="Lafontaine I."/>
            <person name="Leh-Louis V."/>
            <person name="Lemaire M."/>
            <person name="Marcet-Houben M."/>
            <person name="Mascher M."/>
            <person name="Morel G."/>
            <person name="Richard G.-F."/>
            <person name="Riechen J."/>
            <person name="Sacerdot C."/>
            <person name="Sarkar A."/>
            <person name="Savel G."/>
            <person name="Schacherer J."/>
            <person name="Sherman D."/>
            <person name="Straub M.-L."/>
            <person name="Stein N."/>
            <person name="Thierry A."/>
            <person name="Trautwein-Schult A."/>
            <person name="Westhof E."/>
            <person name="Worch S."/>
            <person name="Dujon B."/>
            <person name="Souciet J.-L."/>
            <person name="Wincker P."/>
            <person name="Scholz U."/>
            <person name="Neuveglise N."/>
        </authorList>
    </citation>
    <scope>NUCLEOTIDE SEQUENCE</scope>
    <source>
        <strain evidence="22">LS3</strain>
    </source>
</reference>
<dbReference type="EMBL" id="HG937693">
    <property type="protein sequence ID" value="CDP33984.1"/>
    <property type="molecule type" value="Genomic_DNA"/>
</dbReference>
<evidence type="ECO:0000256" key="17">
    <source>
        <dbReference type="ARBA" id="ARBA00031942"/>
    </source>
</evidence>